<reference evidence="1 2" key="2">
    <citation type="journal article" date="2018" name="New Phytol.">
        <title>High intraspecific genome diversity in the model arbuscular mycorrhizal symbiont Rhizophagus irregularis.</title>
        <authorList>
            <person name="Chen E.C.H."/>
            <person name="Morin E."/>
            <person name="Beaudet D."/>
            <person name="Noel J."/>
            <person name="Yildirir G."/>
            <person name="Ndikumana S."/>
            <person name="Charron P."/>
            <person name="St-Onge C."/>
            <person name="Giorgi J."/>
            <person name="Kruger M."/>
            <person name="Marton T."/>
            <person name="Ropars J."/>
            <person name="Grigoriev I.V."/>
            <person name="Hainaut M."/>
            <person name="Henrissat B."/>
            <person name="Roux C."/>
            <person name="Martin F."/>
            <person name="Corradi N."/>
        </authorList>
    </citation>
    <scope>NUCLEOTIDE SEQUENCE [LARGE SCALE GENOMIC DNA]</scope>
    <source>
        <strain evidence="1 2">DAOM 197198</strain>
    </source>
</reference>
<dbReference type="AlphaFoldDB" id="A0A2P4P3A5"/>
<dbReference type="Proteomes" id="UP000018888">
    <property type="component" value="Unassembled WGS sequence"/>
</dbReference>
<comment type="caution">
    <text evidence="1">The sequence shown here is derived from an EMBL/GenBank/DDBJ whole genome shotgun (WGS) entry which is preliminary data.</text>
</comment>
<sequence>MGAYDDVGVSLMIHLRWKFIKMHKPWERINALDAMVWLIIILDYYDSDAKWYFKYRTPRGIHDLQGLRSRVHRCFKAAARATGCTEASGIKCHRITQKFKYFDVKTNVPLGKRYEEHIMRIETCKEFKSRIEQDNIAIGLTSRKHDLPDLKKVKKVLTYYDTTCSLIINDIKIKKIIPYYNRIITYFLSCDFCDLRKMEITQSKNELGGPLFSQIAVKQVQSRNFS</sequence>
<evidence type="ECO:0000313" key="1">
    <source>
        <dbReference type="EMBL" id="POG59869.1"/>
    </source>
</evidence>
<organism evidence="1 2">
    <name type="scientific">Rhizophagus irregularis (strain DAOM 181602 / DAOM 197198 / MUCL 43194)</name>
    <name type="common">Arbuscular mycorrhizal fungus</name>
    <name type="synonym">Glomus intraradices</name>
    <dbReference type="NCBI Taxonomy" id="747089"/>
    <lineage>
        <taxon>Eukaryota</taxon>
        <taxon>Fungi</taxon>
        <taxon>Fungi incertae sedis</taxon>
        <taxon>Mucoromycota</taxon>
        <taxon>Glomeromycotina</taxon>
        <taxon>Glomeromycetes</taxon>
        <taxon>Glomerales</taxon>
        <taxon>Glomeraceae</taxon>
        <taxon>Rhizophagus</taxon>
    </lineage>
</organism>
<protein>
    <submittedName>
        <fullName evidence="1">Uncharacterized protein</fullName>
    </submittedName>
</protein>
<dbReference type="Gene3D" id="3.40.630.10">
    <property type="entry name" value="Zn peptidases"/>
    <property type="match status" value="1"/>
</dbReference>
<accession>A0A2P4P3A5</accession>
<dbReference type="EMBL" id="AUPC02000424">
    <property type="protein sequence ID" value="POG59869.1"/>
    <property type="molecule type" value="Genomic_DNA"/>
</dbReference>
<reference evidence="1 2" key="1">
    <citation type="journal article" date="2013" name="Proc. Natl. Acad. Sci. U.S.A.">
        <title>Genome of an arbuscular mycorrhizal fungus provides insight into the oldest plant symbiosis.</title>
        <authorList>
            <person name="Tisserant E."/>
            <person name="Malbreil M."/>
            <person name="Kuo A."/>
            <person name="Kohler A."/>
            <person name="Symeonidi A."/>
            <person name="Balestrini R."/>
            <person name="Charron P."/>
            <person name="Duensing N."/>
            <person name="Frei Dit Frey N."/>
            <person name="Gianinazzi-Pearson V."/>
            <person name="Gilbert L.B."/>
            <person name="Handa Y."/>
            <person name="Herr J.R."/>
            <person name="Hijri M."/>
            <person name="Koul R."/>
            <person name="Kawaguchi M."/>
            <person name="Krajinski F."/>
            <person name="Lammers P.J."/>
            <person name="Masclaux F.G."/>
            <person name="Murat C."/>
            <person name="Morin E."/>
            <person name="Ndikumana S."/>
            <person name="Pagni M."/>
            <person name="Petitpierre D."/>
            <person name="Requena N."/>
            <person name="Rosikiewicz P."/>
            <person name="Riley R."/>
            <person name="Saito K."/>
            <person name="San Clemente H."/>
            <person name="Shapiro H."/>
            <person name="van Tuinen D."/>
            <person name="Becard G."/>
            <person name="Bonfante P."/>
            <person name="Paszkowski U."/>
            <person name="Shachar-Hill Y.Y."/>
            <person name="Tuskan G.A."/>
            <person name="Young P.W."/>
            <person name="Sanders I.R."/>
            <person name="Henrissat B."/>
            <person name="Rensing S.A."/>
            <person name="Grigoriev I.V."/>
            <person name="Corradi N."/>
            <person name="Roux C."/>
            <person name="Martin F."/>
        </authorList>
    </citation>
    <scope>NUCLEOTIDE SEQUENCE [LARGE SCALE GENOMIC DNA]</scope>
    <source>
        <strain evidence="1 2">DAOM 197198</strain>
    </source>
</reference>
<keyword evidence="2" id="KW-1185">Reference proteome</keyword>
<dbReference type="VEuPathDB" id="FungiDB:RhiirFUN_009085"/>
<evidence type="ECO:0000313" key="2">
    <source>
        <dbReference type="Proteomes" id="UP000018888"/>
    </source>
</evidence>
<dbReference type="Gene3D" id="3.30.70.360">
    <property type="match status" value="1"/>
</dbReference>
<gene>
    <name evidence="1" type="ORF">GLOIN_2v1847913</name>
</gene>
<name>A0A2P4P3A5_RHIID</name>
<proteinExistence type="predicted"/>